<dbReference type="Proteomes" id="UP001413721">
    <property type="component" value="Unassembled WGS sequence"/>
</dbReference>
<evidence type="ECO:0000256" key="2">
    <source>
        <dbReference type="ARBA" id="ARBA00023015"/>
    </source>
</evidence>
<evidence type="ECO:0000313" key="7">
    <source>
        <dbReference type="Proteomes" id="UP001413721"/>
    </source>
</evidence>
<dbReference type="InterPro" id="IPR036388">
    <property type="entry name" value="WH-like_DNA-bd_sf"/>
</dbReference>
<evidence type="ECO:0000256" key="3">
    <source>
        <dbReference type="ARBA" id="ARBA00023125"/>
    </source>
</evidence>
<keyword evidence="7" id="KW-1185">Reference proteome</keyword>
<keyword evidence="3" id="KW-0238">DNA-binding</keyword>
<sequence length="298" mass="31800">MNWEDLRHFGALAAEGTLSAAARRLGVEHATVARRVAALERALGVALVDRRGRRFTLTTDGERIALVAARMDDDARSVARVAAGARTTLTGTVTLSAPPALAVRCLTAPLVALQRQHPGLAIRIIGEARSASLDRREADLVVRISRPDDGDLVIVKLGEMAFRFYASPDYLAAVAEPDWCFVGYEMTAGLAAQQAALVDFAAGRPFSIHAGNLDIQHEAARAGGGIACLPDFMVTPSSGLVPVAATIQPLRRDIWLAMHADMKDAAPVRAVSRHLRALFQAPGSPFASGPVSWRTIFP</sequence>
<dbReference type="Pfam" id="PF03466">
    <property type="entry name" value="LysR_substrate"/>
    <property type="match status" value="1"/>
</dbReference>
<dbReference type="Pfam" id="PF00126">
    <property type="entry name" value="HTH_1"/>
    <property type="match status" value="1"/>
</dbReference>
<keyword evidence="2" id="KW-0805">Transcription regulation</keyword>
<evidence type="ECO:0000259" key="5">
    <source>
        <dbReference type="PROSITE" id="PS50931"/>
    </source>
</evidence>
<dbReference type="Gene3D" id="3.40.190.290">
    <property type="match status" value="1"/>
</dbReference>
<dbReference type="InterPro" id="IPR036390">
    <property type="entry name" value="WH_DNA-bd_sf"/>
</dbReference>
<dbReference type="RefSeq" id="WP_345930905.1">
    <property type="nucleotide sequence ID" value="NZ_JBBKTV010000001.1"/>
</dbReference>
<feature type="domain" description="HTH lysR-type" evidence="5">
    <location>
        <begin position="1"/>
        <end position="58"/>
    </location>
</feature>
<evidence type="ECO:0000256" key="1">
    <source>
        <dbReference type="ARBA" id="ARBA00009437"/>
    </source>
</evidence>
<gene>
    <name evidence="6" type="ORF">WG926_00725</name>
</gene>
<comment type="caution">
    <text evidence="6">The sequence shown here is derived from an EMBL/GenBank/DDBJ whole genome shotgun (WGS) entry which is preliminary data.</text>
</comment>
<dbReference type="Gene3D" id="1.10.10.10">
    <property type="entry name" value="Winged helix-like DNA-binding domain superfamily/Winged helix DNA-binding domain"/>
    <property type="match status" value="1"/>
</dbReference>
<dbReference type="PANTHER" id="PTHR30537">
    <property type="entry name" value="HTH-TYPE TRANSCRIPTIONAL REGULATOR"/>
    <property type="match status" value="1"/>
</dbReference>
<dbReference type="InterPro" id="IPR058163">
    <property type="entry name" value="LysR-type_TF_proteobact-type"/>
</dbReference>
<dbReference type="SUPFAM" id="SSF53850">
    <property type="entry name" value="Periplasmic binding protein-like II"/>
    <property type="match status" value="1"/>
</dbReference>
<dbReference type="EMBL" id="JBBKTW010000001">
    <property type="protein sequence ID" value="MEN2986807.1"/>
    <property type="molecule type" value="Genomic_DNA"/>
</dbReference>
<evidence type="ECO:0000313" key="6">
    <source>
        <dbReference type="EMBL" id="MEN2986807.1"/>
    </source>
</evidence>
<reference evidence="6 7" key="1">
    <citation type="submission" date="2024-03" db="EMBL/GenBank/DDBJ databases">
        <title>High-quality draft genome sequencing of Tistrella sp. BH-R2-4.</title>
        <authorList>
            <person name="Dong C."/>
        </authorList>
    </citation>
    <scope>NUCLEOTIDE SEQUENCE [LARGE SCALE GENOMIC DNA]</scope>
    <source>
        <strain evidence="6 7">BH-R2-4</strain>
    </source>
</reference>
<dbReference type="PROSITE" id="PS50931">
    <property type="entry name" value="HTH_LYSR"/>
    <property type="match status" value="1"/>
</dbReference>
<protein>
    <submittedName>
        <fullName evidence="6">LysR family transcriptional regulator</fullName>
    </submittedName>
</protein>
<proteinExistence type="inferred from homology"/>
<dbReference type="SUPFAM" id="SSF46785">
    <property type="entry name" value="Winged helix' DNA-binding domain"/>
    <property type="match status" value="1"/>
</dbReference>
<keyword evidence="4" id="KW-0804">Transcription</keyword>
<comment type="similarity">
    <text evidence="1">Belongs to the LysR transcriptional regulatory family.</text>
</comment>
<dbReference type="InterPro" id="IPR005119">
    <property type="entry name" value="LysR_subst-bd"/>
</dbReference>
<evidence type="ECO:0000256" key="4">
    <source>
        <dbReference type="ARBA" id="ARBA00023163"/>
    </source>
</evidence>
<accession>A0ABU9YDE2</accession>
<dbReference type="PANTHER" id="PTHR30537:SF3">
    <property type="entry name" value="TRANSCRIPTIONAL REGULATORY PROTEIN"/>
    <property type="match status" value="1"/>
</dbReference>
<dbReference type="InterPro" id="IPR000847">
    <property type="entry name" value="LysR_HTH_N"/>
</dbReference>
<organism evidence="6 7">
    <name type="scientific">Tistrella arctica</name>
    <dbReference type="NCBI Taxonomy" id="3133430"/>
    <lineage>
        <taxon>Bacteria</taxon>
        <taxon>Pseudomonadati</taxon>
        <taxon>Pseudomonadota</taxon>
        <taxon>Alphaproteobacteria</taxon>
        <taxon>Geminicoccales</taxon>
        <taxon>Geminicoccaceae</taxon>
        <taxon>Tistrella</taxon>
    </lineage>
</organism>
<name>A0ABU9YDE2_9PROT</name>